<dbReference type="EMBL" id="JAGGLR010000013">
    <property type="protein sequence ID" value="MBP2064048.1"/>
    <property type="molecule type" value="Genomic_DNA"/>
</dbReference>
<accession>A0A060ZU28</accession>
<dbReference type="EMBL" id="LK022848">
    <property type="protein sequence ID" value="CDR06547.1"/>
    <property type="molecule type" value="Genomic_DNA"/>
</dbReference>
<organism evidence="1">
    <name type="scientific">Streptomyces iranensis</name>
    <dbReference type="NCBI Taxonomy" id="576784"/>
    <lineage>
        <taxon>Bacteria</taxon>
        <taxon>Bacillati</taxon>
        <taxon>Actinomycetota</taxon>
        <taxon>Actinomycetes</taxon>
        <taxon>Kitasatosporales</taxon>
        <taxon>Streptomycetaceae</taxon>
        <taxon>Streptomyces</taxon>
        <taxon>Streptomyces violaceusniger group</taxon>
    </lineage>
</organism>
<sequence>MELRRHDEIIAMINHVSQHGYSSAGYARGLLAALHWVAGLTAAPPVSDVPLGRPVSASDAYQEQDRAYEAMSVLAEPSLLAVAEEQGLDYVTAVENTLAWAVGEHGLTAPWD</sequence>
<name>A0A060ZU28_9ACTN</name>
<proteinExistence type="predicted"/>
<evidence type="ECO:0000313" key="3">
    <source>
        <dbReference type="Proteomes" id="UP000756710"/>
    </source>
</evidence>
<gene>
    <name evidence="2" type="ORF">J2Z30_005069</name>
    <name evidence="1" type="ORF">SIRAN3434</name>
</gene>
<evidence type="ECO:0000313" key="1">
    <source>
        <dbReference type="EMBL" id="CDR06547.1"/>
    </source>
</evidence>
<keyword evidence="3" id="KW-1185">Reference proteome</keyword>
<dbReference type="Proteomes" id="UP000756710">
    <property type="component" value="Unassembled WGS sequence"/>
</dbReference>
<dbReference type="HOGENOM" id="CLU_2144449_0_0_11"/>
<dbReference type="AlphaFoldDB" id="A0A060ZU28"/>
<dbReference type="RefSeq" id="WP_044569988.1">
    <property type="nucleotide sequence ID" value="NZ_BAABDR010000011.1"/>
</dbReference>
<reference evidence="2 3" key="2">
    <citation type="submission" date="2021-03" db="EMBL/GenBank/DDBJ databases">
        <title>Genomic Encyclopedia of Type Strains, Phase IV (KMG-IV): sequencing the most valuable type-strain genomes for metagenomic binning, comparative biology and taxonomic classification.</title>
        <authorList>
            <person name="Goeker M."/>
        </authorList>
    </citation>
    <scope>NUCLEOTIDE SEQUENCE [LARGE SCALE GENOMIC DNA]</scope>
    <source>
        <strain evidence="2 3">DSM 41954</strain>
    </source>
</reference>
<dbReference type="GeneID" id="32468974"/>
<evidence type="ECO:0000313" key="2">
    <source>
        <dbReference type="EMBL" id="MBP2064048.1"/>
    </source>
</evidence>
<reference evidence="1" key="1">
    <citation type="submission" date="2014-05" db="EMBL/GenBank/DDBJ databases">
        <authorList>
            <person name="Horn Fabian"/>
        </authorList>
    </citation>
    <scope>NUCLEOTIDE SEQUENCE</scope>
</reference>
<protein>
    <submittedName>
        <fullName evidence="1">Uncharacterized protein</fullName>
    </submittedName>
</protein>